<dbReference type="InterPro" id="IPR050091">
    <property type="entry name" value="PKS_NRPS_Biosynth_Enz"/>
</dbReference>
<feature type="non-terminal residue" evidence="10">
    <location>
        <position position="138"/>
    </location>
</feature>
<keyword evidence="6" id="KW-0443">Lipid metabolism</keyword>
<dbReference type="Gene3D" id="3.40.47.10">
    <property type="match status" value="1"/>
</dbReference>
<keyword evidence="5" id="KW-0560">Oxidoreductase</keyword>
<evidence type="ECO:0000256" key="1">
    <source>
        <dbReference type="ARBA" id="ARBA00022450"/>
    </source>
</evidence>
<accession>A0A443SJB9</accession>
<evidence type="ECO:0000256" key="7">
    <source>
        <dbReference type="ARBA" id="ARBA00023160"/>
    </source>
</evidence>
<dbReference type="InterPro" id="IPR016039">
    <property type="entry name" value="Thiolase-like"/>
</dbReference>
<dbReference type="GO" id="GO:0006633">
    <property type="term" value="P:fatty acid biosynthetic process"/>
    <property type="evidence" value="ECO:0007669"/>
    <property type="project" value="UniProtKB-KW"/>
</dbReference>
<reference evidence="10 11" key="1">
    <citation type="journal article" date="2018" name="Gigascience">
        <title>Genomes of trombidid mites reveal novel predicted allergens and laterally-transferred genes associated with secondary metabolism.</title>
        <authorList>
            <person name="Dong X."/>
            <person name="Chaisiri K."/>
            <person name="Xia D."/>
            <person name="Armstrong S.D."/>
            <person name="Fang Y."/>
            <person name="Donnelly M.J."/>
            <person name="Kadowaki T."/>
            <person name="McGarry J.W."/>
            <person name="Darby A.C."/>
            <person name="Makepeace B.L."/>
        </authorList>
    </citation>
    <scope>NUCLEOTIDE SEQUENCE [LARGE SCALE GENOMIC DNA]</scope>
    <source>
        <strain evidence="10">UoL-UT</strain>
    </source>
</reference>
<keyword evidence="3" id="KW-0276">Fatty acid metabolism</keyword>
<feature type="domain" description="Ketosynthase family 3 (KS3)" evidence="9">
    <location>
        <begin position="6"/>
        <end position="138"/>
    </location>
</feature>
<comment type="caution">
    <text evidence="10">The sequence shown here is derived from an EMBL/GenBank/DDBJ whole genome shotgun (WGS) entry which is preliminary data.</text>
</comment>
<keyword evidence="4" id="KW-0521">NADP</keyword>
<proteinExistence type="predicted"/>
<keyword evidence="11" id="KW-1185">Reference proteome</keyword>
<dbReference type="OrthoDB" id="6538045at2759"/>
<name>A0A443SJB9_9ACAR</name>
<dbReference type="GO" id="GO:0004312">
    <property type="term" value="F:fatty acid synthase activity"/>
    <property type="evidence" value="ECO:0007669"/>
    <property type="project" value="TreeGrafter"/>
</dbReference>
<organism evidence="10 11">
    <name type="scientific">Leptotrombidium deliense</name>
    <dbReference type="NCBI Taxonomy" id="299467"/>
    <lineage>
        <taxon>Eukaryota</taxon>
        <taxon>Metazoa</taxon>
        <taxon>Ecdysozoa</taxon>
        <taxon>Arthropoda</taxon>
        <taxon>Chelicerata</taxon>
        <taxon>Arachnida</taxon>
        <taxon>Acari</taxon>
        <taxon>Acariformes</taxon>
        <taxon>Trombidiformes</taxon>
        <taxon>Prostigmata</taxon>
        <taxon>Anystina</taxon>
        <taxon>Parasitengona</taxon>
        <taxon>Trombiculoidea</taxon>
        <taxon>Trombiculidae</taxon>
        <taxon>Leptotrombidium</taxon>
    </lineage>
</organism>
<gene>
    <name evidence="10" type="ORF">B4U80_07978</name>
</gene>
<dbReference type="InterPro" id="IPR014030">
    <property type="entry name" value="Ketoacyl_synth_N"/>
</dbReference>
<dbReference type="VEuPathDB" id="VectorBase:LDEU004417"/>
<dbReference type="EMBL" id="NCKV01001881">
    <property type="protein sequence ID" value="RWS27623.1"/>
    <property type="molecule type" value="Genomic_DNA"/>
</dbReference>
<keyword evidence="7" id="KW-0275">Fatty acid biosynthesis</keyword>
<evidence type="ECO:0000256" key="4">
    <source>
        <dbReference type="ARBA" id="ARBA00022857"/>
    </source>
</evidence>
<dbReference type="InterPro" id="IPR020841">
    <property type="entry name" value="PKS_Beta-ketoAc_synthase_dom"/>
</dbReference>
<sequence length="138" mass="15725">MEKCNDDDVVISGIAGRFPESDDVNELWNNLMSGEELSTIDERRWPLDVFDIPKRSGKIKNLEKFDADYFSIKEQDAHCMDPQIRLLHETTWEAIFDAGINPDDLRGSKTSVCVGACFQDTLLAIMQNFEMENSMQTA</sequence>
<evidence type="ECO:0000256" key="6">
    <source>
        <dbReference type="ARBA" id="ARBA00023098"/>
    </source>
</evidence>
<dbReference type="AlphaFoldDB" id="A0A443SJB9"/>
<evidence type="ECO:0000256" key="3">
    <source>
        <dbReference type="ARBA" id="ARBA00022832"/>
    </source>
</evidence>
<evidence type="ECO:0000313" key="10">
    <source>
        <dbReference type="EMBL" id="RWS27623.1"/>
    </source>
</evidence>
<evidence type="ECO:0000256" key="5">
    <source>
        <dbReference type="ARBA" id="ARBA00023002"/>
    </source>
</evidence>
<keyword evidence="8" id="KW-0511">Multifunctional enzyme</keyword>
<dbReference type="PANTHER" id="PTHR43775:SF7">
    <property type="entry name" value="FATTY ACID SYNTHASE"/>
    <property type="match status" value="1"/>
</dbReference>
<protein>
    <submittedName>
        <fullName evidence="10">Fatty acid synthase-like protein</fullName>
    </submittedName>
</protein>
<keyword evidence="1" id="KW-0596">Phosphopantetheine</keyword>
<evidence type="ECO:0000313" key="11">
    <source>
        <dbReference type="Proteomes" id="UP000288716"/>
    </source>
</evidence>
<dbReference type="Proteomes" id="UP000288716">
    <property type="component" value="Unassembled WGS sequence"/>
</dbReference>
<dbReference type="SMART" id="SM00825">
    <property type="entry name" value="PKS_KS"/>
    <property type="match status" value="1"/>
</dbReference>
<dbReference type="SUPFAM" id="SSF53901">
    <property type="entry name" value="Thiolase-like"/>
    <property type="match status" value="1"/>
</dbReference>
<dbReference type="STRING" id="299467.A0A443SJB9"/>
<evidence type="ECO:0000259" key="9">
    <source>
        <dbReference type="PROSITE" id="PS52004"/>
    </source>
</evidence>
<dbReference type="Pfam" id="PF00109">
    <property type="entry name" value="ketoacyl-synt"/>
    <property type="match status" value="1"/>
</dbReference>
<keyword evidence="2" id="KW-0444">Lipid biosynthesis</keyword>
<dbReference type="PROSITE" id="PS52004">
    <property type="entry name" value="KS3_2"/>
    <property type="match status" value="1"/>
</dbReference>
<evidence type="ECO:0000256" key="8">
    <source>
        <dbReference type="ARBA" id="ARBA00023268"/>
    </source>
</evidence>
<dbReference type="PANTHER" id="PTHR43775">
    <property type="entry name" value="FATTY ACID SYNTHASE"/>
    <property type="match status" value="1"/>
</dbReference>
<dbReference type="GO" id="GO:0016491">
    <property type="term" value="F:oxidoreductase activity"/>
    <property type="evidence" value="ECO:0007669"/>
    <property type="project" value="UniProtKB-KW"/>
</dbReference>
<evidence type="ECO:0000256" key="2">
    <source>
        <dbReference type="ARBA" id="ARBA00022516"/>
    </source>
</evidence>